<organism evidence="2 3">
    <name type="scientific">Daphnia magna</name>
    <dbReference type="NCBI Taxonomy" id="35525"/>
    <lineage>
        <taxon>Eukaryota</taxon>
        <taxon>Metazoa</taxon>
        <taxon>Ecdysozoa</taxon>
        <taxon>Arthropoda</taxon>
        <taxon>Crustacea</taxon>
        <taxon>Branchiopoda</taxon>
        <taxon>Diplostraca</taxon>
        <taxon>Cladocera</taxon>
        <taxon>Anomopoda</taxon>
        <taxon>Daphniidae</taxon>
        <taxon>Daphnia</taxon>
    </lineage>
</organism>
<dbReference type="PANTHER" id="PTHR47501">
    <property type="entry name" value="TRANSPOSASE-RELATED"/>
    <property type="match status" value="1"/>
</dbReference>
<dbReference type="AlphaFoldDB" id="A0A164TFX3"/>
<feature type="region of interest" description="Disordered" evidence="1">
    <location>
        <begin position="254"/>
        <end position="279"/>
    </location>
</feature>
<dbReference type="EMBL" id="LRGB01001802">
    <property type="protein sequence ID" value="KZS10421.1"/>
    <property type="molecule type" value="Genomic_DNA"/>
</dbReference>
<dbReference type="InterPro" id="IPR012337">
    <property type="entry name" value="RNaseH-like_sf"/>
</dbReference>
<dbReference type="Proteomes" id="UP000076858">
    <property type="component" value="Unassembled WGS sequence"/>
</dbReference>
<sequence>MELKHPECLEEFNSLWSEKGKDLNKTNKNADKSQLKQPKIVGHLLDGTSRFKQIRTQDELDKAILNHIITGLLPFSEVDKEGFKQLVGGLIGPLSIRSRPFMVKLLNKQYQQSKENLILELSKDSLVSTTADCWTAHQKSFLGMTVHWLDVDEVTRQSACLGVRRIFGSHTYDVLAKAISEMHKGFKISAKVNLTITDNGSNFLKAFRMFQAKDAGNERASKEASDEDCFEEEEEDDFVLVDIGEIIDSHTCTSEARVSNGSSGGQMDGLEDGSDPDDEEEVERIILPPHMRCTCHTLNLTATTDVEKIRNRQFLKIKKSLDLKLKSIWNKQQRSSLASDFIKSKMGELFVICNATRWNSYYDGLVKLTGVEKDFLKEFVRVMKPLSQALDILQNEESMSIGCVLPVLTVLKEKLVEIEQDRSITHCIPLVGSLLDSISARFDNLFLQKHLRLASLSDPHFKLWVQNKESKESDTDLLKNEVQRRTAAAMEFQIDSGADSSPTRKRASKSFLSALKRRAYTEVNEADRFLNEGSLKASLKDLYRFPTIKKIFV</sequence>
<evidence type="ECO:0000313" key="3">
    <source>
        <dbReference type="Proteomes" id="UP000076858"/>
    </source>
</evidence>
<reference evidence="2 3" key="1">
    <citation type="submission" date="2016-03" db="EMBL/GenBank/DDBJ databases">
        <title>EvidentialGene: Evidence-directed Construction of Genes on Genomes.</title>
        <authorList>
            <person name="Gilbert D.G."/>
            <person name="Choi J.-H."/>
            <person name="Mockaitis K."/>
            <person name="Colbourne J."/>
            <person name="Pfrender M."/>
        </authorList>
    </citation>
    <scope>NUCLEOTIDE SEQUENCE [LARGE SCALE GENOMIC DNA]</scope>
    <source>
        <strain evidence="2 3">Xinb3</strain>
        <tissue evidence="2">Complete organism</tissue>
    </source>
</reference>
<comment type="caution">
    <text evidence="2">The sequence shown here is derived from an EMBL/GenBank/DDBJ whole genome shotgun (WGS) entry which is preliminary data.</text>
</comment>
<protein>
    <submittedName>
        <fullName evidence="2">Uncharacterized protein</fullName>
    </submittedName>
</protein>
<dbReference type="SUPFAM" id="SSF53098">
    <property type="entry name" value="Ribonuclease H-like"/>
    <property type="match status" value="1"/>
</dbReference>
<accession>A0A164TFX3</accession>
<dbReference type="STRING" id="35525.A0A164TFX3"/>
<feature type="compositionally biased region" description="Acidic residues" evidence="1">
    <location>
        <begin position="269"/>
        <end position="279"/>
    </location>
</feature>
<gene>
    <name evidence="2" type="ORF">APZ42_025120</name>
</gene>
<name>A0A164TFX3_9CRUS</name>
<evidence type="ECO:0000256" key="1">
    <source>
        <dbReference type="SAM" id="MobiDB-lite"/>
    </source>
</evidence>
<proteinExistence type="predicted"/>
<evidence type="ECO:0000313" key="2">
    <source>
        <dbReference type="EMBL" id="KZS10421.1"/>
    </source>
</evidence>
<keyword evidence="3" id="KW-1185">Reference proteome</keyword>
<dbReference type="OrthoDB" id="6382074at2759"/>
<dbReference type="PANTHER" id="PTHR47501:SF5">
    <property type="entry name" value="HAT C-TERMINAL DIMERISATION DOMAIN-CONTAINING PROTEIN"/>
    <property type="match status" value="1"/>
</dbReference>